<evidence type="ECO:0000256" key="5">
    <source>
        <dbReference type="ARBA" id="ARBA00022833"/>
    </source>
</evidence>
<dbReference type="InterPro" id="IPR037518">
    <property type="entry name" value="MPN"/>
</dbReference>
<proteinExistence type="inferred from homology"/>
<dbReference type="PANTHER" id="PTHR30471">
    <property type="entry name" value="DNA REPAIR PROTEIN RADC"/>
    <property type="match status" value="1"/>
</dbReference>
<comment type="caution">
    <text evidence="9">The sequence shown here is derived from an EMBL/GenBank/DDBJ whole genome shotgun (WGS) entry which is preliminary data.</text>
</comment>
<reference evidence="9 10" key="1">
    <citation type="submission" date="2021-01" db="EMBL/GenBank/DDBJ databases">
        <title>Genomic Encyclopedia of Type Strains, Phase IV (KMG-IV): sequencing the most valuable type-strain genomes for metagenomic binning, comparative biology and taxonomic classification.</title>
        <authorList>
            <person name="Goeker M."/>
        </authorList>
    </citation>
    <scope>NUCLEOTIDE SEQUENCE [LARGE SCALE GENOMIC DNA]</scope>
    <source>
        <strain evidence="9 10">DSM 24436</strain>
    </source>
</reference>
<dbReference type="PANTHER" id="PTHR30471:SF3">
    <property type="entry name" value="UPF0758 PROTEIN YEES-RELATED"/>
    <property type="match status" value="1"/>
</dbReference>
<comment type="similarity">
    <text evidence="1 7">Belongs to the UPF0758 family.</text>
</comment>
<feature type="domain" description="MPN" evidence="8">
    <location>
        <begin position="102"/>
        <end position="224"/>
    </location>
</feature>
<dbReference type="Gene3D" id="3.40.140.10">
    <property type="entry name" value="Cytidine Deaminase, domain 2"/>
    <property type="match status" value="1"/>
</dbReference>
<keyword evidence="5" id="KW-0862">Zinc</keyword>
<evidence type="ECO:0000313" key="9">
    <source>
        <dbReference type="EMBL" id="MBM7560762.1"/>
    </source>
</evidence>
<evidence type="ECO:0000256" key="3">
    <source>
        <dbReference type="ARBA" id="ARBA00022723"/>
    </source>
</evidence>
<name>A0ABS2MN62_9FIRM</name>
<dbReference type="Proteomes" id="UP000767854">
    <property type="component" value="Unassembled WGS sequence"/>
</dbReference>
<dbReference type="InterPro" id="IPR020891">
    <property type="entry name" value="UPF0758_CS"/>
</dbReference>
<dbReference type="PROSITE" id="PS50249">
    <property type="entry name" value="MPN"/>
    <property type="match status" value="1"/>
</dbReference>
<protein>
    <submittedName>
        <fullName evidence="9">DNA repair protein RadC</fullName>
    </submittedName>
</protein>
<dbReference type="InterPro" id="IPR025657">
    <property type="entry name" value="RadC_JAB"/>
</dbReference>
<evidence type="ECO:0000256" key="7">
    <source>
        <dbReference type="RuleBase" id="RU003797"/>
    </source>
</evidence>
<evidence type="ECO:0000259" key="8">
    <source>
        <dbReference type="PROSITE" id="PS50249"/>
    </source>
</evidence>
<evidence type="ECO:0000256" key="4">
    <source>
        <dbReference type="ARBA" id="ARBA00022801"/>
    </source>
</evidence>
<dbReference type="Pfam" id="PF04002">
    <property type="entry name" value="RadC"/>
    <property type="match status" value="1"/>
</dbReference>
<evidence type="ECO:0000313" key="10">
    <source>
        <dbReference type="Proteomes" id="UP000767854"/>
    </source>
</evidence>
<dbReference type="InterPro" id="IPR046778">
    <property type="entry name" value="UPF0758_N"/>
</dbReference>
<keyword evidence="6" id="KW-0482">Metalloprotease</keyword>
<organism evidence="9 10">
    <name type="scientific">Fusibacter tunisiensis</name>
    <dbReference type="NCBI Taxonomy" id="1008308"/>
    <lineage>
        <taxon>Bacteria</taxon>
        <taxon>Bacillati</taxon>
        <taxon>Bacillota</taxon>
        <taxon>Clostridia</taxon>
        <taxon>Eubacteriales</taxon>
        <taxon>Eubacteriales Family XII. Incertae Sedis</taxon>
        <taxon>Fusibacter</taxon>
    </lineage>
</organism>
<dbReference type="EMBL" id="JAFBDT010000001">
    <property type="protein sequence ID" value="MBM7560762.1"/>
    <property type="molecule type" value="Genomic_DNA"/>
</dbReference>
<dbReference type="PROSITE" id="PS01302">
    <property type="entry name" value="UPF0758"/>
    <property type="match status" value="1"/>
</dbReference>
<gene>
    <name evidence="9" type="ORF">JOC49_000271</name>
</gene>
<dbReference type="RefSeq" id="WP_204661414.1">
    <property type="nucleotide sequence ID" value="NZ_JAFBDT010000001.1"/>
</dbReference>
<evidence type="ECO:0000256" key="2">
    <source>
        <dbReference type="ARBA" id="ARBA00022670"/>
    </source>
</evidence>
<keyword evidence="2" id="KW-0645">Protease</keyword>
<keyword evidence="10" id="KW-1185">Reference proteome</keyword>
<dbReference type="NCBIfam" id="NF000642">
    <property type="entry name" value="PRK00024.1"/>
    <property type="match status" value="1"/>
</dbReference>
<dbReference type="Pfam" id="PF20582">
    <property type="entry name" value="UPF0758_N"/>
    <property type="match status" value="1"/>
</dbReference>
<keyword evidence="4" id="KW-0378">Hydrolase</keyword>
<dbReference type="InterPro" id="IPR001405">
    <property type="entry name" value="UPF0758"/>
</dbReference>
<keyword evidence="3" id="KW-0479">Metal-binding</keyword>
<evidence type="ECO:0000256" key="6">
    <source>
        <dbReference type="ARBA" id="ARBA00023049"/>
    </source>
</evidence>
<sequence length="224" mass="24686">MIKGIPQSEQPREKMISLGVETLSNSELLAILIRTGTKHKTAVQLAQELVNSCSGDFSEFANITLEELSGFTGIGPSKACQILAAVEVGKRVKMSGIVRRTKVSSPADIYQYFSAQLSDLKVEKFIIVLLNTKNEIINWEMVSMGSLNASIVHPREVYNRAVKRSAASILVLHNHPSGHVKPSAEDINITRRLKESGTLLGIPLIDHLIIGKDSYFSFKEENLL</sequence>
<accession>A0ABS2MN62</accession>
<evidence type="ECO:0000256" key="1">
    <source>
        <dbReference type="ARBA" id="ARBA00010243"/>
    </source>
</evidence>
<dbReference type="CDD" id="cd08071">
    <property type="entry name" value="MPN_DUF2466"/>
    <property type="match status" value="1"/>
</dbReference>
<dbReference type="NCBIfam" id="TIGR00608">
    <property type="entry name" value="radc"/>
    <property type="match status" value="1"/>
</dbReference>